<dbReference type="GO" id="GO:0005794">
    <property type="term" value="C:Golgi apparatus"/>
    <property type="evidence" value="ECO:0007669"/>
    <property type="project" value="UniProtKB-SubCell"/>
</dbReference>
<comment type="caution">
    <text evidence="15">The sequence shown here is derived from an EMBL/GenBank/DDBJ whole genome shotgun (WGS) entry which is preliminary data.</text>
</comment>
<dbReference type="SMART" id="SM00176">
    <property type="entry name" value="RAN"/>
    <property type="match status" value="1"/>
</dbReference>
<evidence type="ECO:0000256" key="8">
    <source>
        <dbReference type="ARBA" id="ARBA00023136"/>
    </source>
</evidence>
<keyword evidence="5" id="KW-0547">Nucleotide-binding</keyword>
<dbReference type="GO" id="GO:0030670">
    <property type="term" value="C:phagocytic vesicle membrane"/>
    <property type="evidence" value="ECO:0007669"/>
    <property type="project" value="UniProtKB-SubCell"/>
</dbReference>
<dbReference type="GO" id="GO:0003924">
    <property type="term" value="F:GTPase activity"/>
    <property type="evidence" value="ECO:0007669"/>
    <property type="project" value="InterPro"/>
</dbReference>
<keyword evidence="16" id="KW-1185">Reference proteome</keyword>
<keyword evidence="10" id="KW-0636">Prenylation</keyword>
<protein>
    <recommendedName>
        <fullName evidence="14">Ras-related protein Rab-43</fullName>
    </recommendedName>
</protein>
<keyword evidence="9" id="KW-0449">Lipoprotein</keyword>
<evidence type="ECO:0000256" key="9">
    <source>
        <dbReference type="ARBA" id="ARBA00023288"/>
    </source>
</evidence>
<evidence type="ECO:0000256" key="12">
    <source>
        <dbReference type="ARBA" id="ARBA00037864"/>
    </source>
</evidence>
<evidence type="ECO:0000256" key="14">
    <source>
        <dbReference type="ARBA" id="ARBA00067841"/>
    </source>
</evidence>
<keyword evidence="11" id="KW-0968">Cytoplasmic vesicle</keyword>
<dbReference type="PANTHER" id="PTHR47979">
    <property type="entry name" value="DRAB11-RELATED"/>
    <property type="match status" value="1"/>
</dbReference>
<dbReference type="InterPro" id="IPR027417">
    <property type="entry name" value="P-loop_NTPase"/>
</dbReference>
<evidence type="ECO:0000256" key="1">
    <source>
        <dbReference type="ARBA" id="ARBA00004580"/>
    </source>
</evidence>
<gene>
    <name evidence="15" type="ORF">HOLleu_06855</name>
</gene>
<accession>A0A9Q1CN34</accession>
<dbReference type="Gene3D" id="3.40.50.300">
    <property type="entry name" value="P-loop containing nucleotide triphosphate hydrolases"/>
    <property type="match status" value="1"/>
</dbReference>
<dbReference type="PRINTS" id="PR00449">
    <property type="entry name" value="RASTRNSFRMNG"/>
</dbReference>
<dbReference type="AlphaFoldDB" id="A0A9Q1CN34"/>
<evidence type="ECO:0000256" key="13">
    <source>
        <dbReference type="ARBA" id="ARBA00046278"/>
    </source>
</evidence>
<dbReference type="SMART" id="SM00175">
    <property type="entry name" value="RAB"/>
    <property type="match status" value="1"/>
</dbReference>
<evidence type="ECO:0000256" key="10">
    <source>
        <dbReference type="ARBA" id="ARBA00023289"/>
    </source>
</evidence>
<keyword evidence="7" id="KW-0342">GTP-binding</keyword>
<proteinExistence type="inferred from homology"/>
<keyword evidence="6" id="KW-0333">Golgi apparatus</keyword>
<evidence type="ECO:0000256" key="5">
    <source>
        <dbReference type="ARBA" id="ARBA00022741"/>
    </source>
</evidence>
<keyword evidence="3" id="KW-0488">Methylation</keyword>
<reference evidence="15" key="1">
    <citation type="submission" date="2021-10" db="EMBL/GenBank/DDBJ databases">
        <title>Tropical sea cucumber genome reveals ecological adaptation and Cuvierian tubules defense mechanism.</title>
        <authorList>
            <person name="Chen T."/>
        </authorList>
    </citation>
    <scope>NUCLEOTIDE SEQUENCE</scope>
    <source>
        <strain evidence="15">Nanhai2018</strain>
        <tissue evidence="15">Muscle</tissue>
    </source>
</reference>
<comment type="similarity">
    <text evidence="2">Belongs to the small GTPase superfamily. Rab family.</text>
</comment>
<sequence>MSYPHHMDSDDSFDYLFKIVLIGDAGVGKTCVVQRFKSGTFLEKQHSTIGVDFTMKTLTIDGKKVKLQVWDTAGQERFRTITQSYYRSANGVIIAYDITKKDTFSNVPRWIDDVQKYAGDNVVQILIGNKKDLENIREVDFSEAQALAAHHDMMECLETSAKDSTNIEQVFWRLGTELKRRQTGGPLLENGTSGNISFNSKRVDGWGCCSSS</sequence>
<dbReference type="InterPro" id="IPR005225">
    <property type="entry name" value="Small_GTP-bd"/>
</dbReference>
<dbReference type="SMART" id="SM00173">
    <property type="entry name" value="RAS"/>
    <property type="match status" value="1"/>
</dbReference>
<evidence type="ECO:0000313" key="16">
    <source>
        <dbReference type="Proteomes" id="UP001152320"/>
    </source>
</evidence>
<organism evidence="15 16">
    <name type="scientific">Holothuria leucospilota</name>
    <name type="common">Black long sea cucumber</name>
    <name type="synonym">Mertensiothuria leucospilota</name>
    <dbReference type="NCBI Taxonomy" id="206669"/>
    <lineage>
        <taxon>Eukaryota</taxon>
        <taxon>Metazoa</taxon>
        <taxon>Echinodermata</taxon>
        <taxon>Eleutherozoa</taxon>
        <taxon>Echinozoa</taxon>
        <taxon>Holothuroidea</taxon>
        <taxon>Aspidochirotacea</taxon>
        <taxon>Aspidochirotida</taxon>
        <taxon>Holothuriidae</taxon>
        <taxon>Holothuria</taxon>
    </lineage>
</organism>
<comment type="subcellular location">
    <subcellularLocation>
        <location evidence="1">Cytoplasmic vesicle</location>
        <location evidence="1">Phagosome membrane</location>
    </subcellularLocation>
    <subcellularLocation>
        <location evidence="13">Endomembrane system</location>
        <topology evidence="13">Lipid-anchor</topology>
        <orientation evidence="13">Cytoplasmic side</orientation>
    </subcellularLocation>
    <subcellularLocation>
        <location evidence="12">Golgi apparatus</location>
        <location evidence="12">trans-Golgi network membrane</location>
        <topology evidence="12">Lipid-anchor</topology>
    </subcellularLocation>
</comment>
<dbReference type="InterPro" id="IPR050209">
    <property type="entry name" value="Rab_GTPases_membrane_traffic"/>
</dbReference>
<evidence type="ECO:0000256" key="3">
    <source>
        <dbReference type="ARBA" id="ARBA00022481"/>
    </source>
</evidence>
<evidence type="ECO:0000256" key="7">
    <source>
        <dbReference type="ARBA" id="ARBA00023134"/>
    </source>
</evidence>
<evidence type="ECO:0000256" key="6">
    <source>
        <dbReference type="ARBA" id="ARBA00023034"/>
    </source>
</evidence>
<dbReference type="PROSITE" id="PS51419">
    <property type="entry name" value="RAB"/>
    <property type="match status" value="1"/>
</dbReference>
<dbReference type="SMART" id="SM00174">
    <property type="entry name" value="RHO"/>
    <property type="match status" value="1"/>
</dbReference>
<dbReference type="PROSITE" id="PS51420">
    <property type="entry name" value="RHO"/>
    <property type="match status" value="1"/>
</dbReference>
<keyword evidence="4" id="KW-0597">Phosphoprotein</keyword>
<dbReference type="SUPFAM" id="SSF52540">
    <property type="entry name" value="P-loop containing nucleoside triphosphate hydrolases"/>
    <property type="match status" value="1"/>
</dbReference>
<evidence type="ECO:0000256" key="11">
    <source>
        <dbReference type="ARBA" id="ARBA00023329"/>
    </source>
</evidence>
<dbReference type="GO" id="GO:0005525">
    <property type="term" value="F:GTP binding"/>
    <property type="evidence" value="ECO:0007669"/>
    <property type="project" value="UniProtKB-KW"/>
</dbReference>
<dbReference type="OrthoDB" id="9989112at2759"/>
<dbReference type="PROSITE" id="PS51421">
    <property type="entry name" value="RAS"/>
    <property type="match status" value="1"/>
</dbReference>
<evidence type="ECO:0000256" key="4">
    <source>
        <dbReference type="ARBA" id="ARBA00022553"/>
    </source>
</evidence>
<evidence type="ECO:0000313" key="15">
    <source>
        <dbReference type="EMBL" id="KAJ8047768.1"/>
    </source>
</evidence>
<name>A0A9Q1CN34_HOLLE</name>
<dbReference type="NCBIfam" id="TIGR00231">
    <property type="entry name" value="small_GTP"/>
    <property type="match status" value="1"/>
</dbReference>
<evidence type="ECO:0000256" key="2">
    <source>
        <dbReference type="ARBA" id="ARBA00006270"/>
    </source>
</evidence>
<dbReference type="SMART" id="SM00177">
    <property type="entry name" value="ARF"/>
    <property type="match status" value="1"/>
</dbReference>
<dbReference type="Proteomes" id="UP001152320">
    <property type="component" value="Chromosome 2"/>
</dbReference>
<dbReference type="Pfam" id="PF00071">
    <property type="entry name" value="Ras"/>
    <property type="match status" value="1"/>
</dbReference>
<dbReference type="FunFam" id="3.40.50.300:FF:000803">
    <property type="entry name" value="Ras-related protein Rab-43"/>
    <property type="match status" value="1"/>
</dbReference>
<keyword evidence="8" id="KW-0472">Membrane</keyword>
<dbReference type="EMBL" id="JAIZAY010000002">
    <property type="protein sequence ID" value="KAJ8047768.1"/>
    <property type="molecule type" value="Genomic_DNA"/>
</dbReference>
<dbReference type="InterPro" id="IPR001806">
    <property type="entry name" value="Small_GTPase"/>
</dbReference>